<gene>
    <name evidence="3" type="ORF">BVRB_5g127080</name>
</gene>
<dbReference type="Proteomes" id="UP000035740">
    <property type="component" value="Unassembled WGS sequence"/>
</dbReference>
<sequence length="535" mass="59543">MSSTNHPEKSPNYADIVRSFSRSNLPVHSSPPDGEIGNSNALRNHSPPQVPSSTSKHTAVSESDVGPNNLPAATHHSPEHINAPNHNSPPTDPSKRPMNEEMAGSTHNTQNPEPDPSLLNDLSASCLLGKPFGDSIPVSVVTAKLRREWTMLKGHVTFVDMGNGWIMFKFANNEDKLAIWNNRPWYVQSLILALFAWQPAFNPFTFQIHTLAIWVRLNLLPLEFWSNQCLSYMLKPVGPIIRIDDFTLSRTRARYARVCVDVKVLQTVPGSLLVNLHGLTREIFLTYEGMLEVCPLCGSEEHTLDTCKEKTNHTLQLVVDKLQASNLNPSNKSCPPPENQPETDSSGESSGRWIKVVPKRKSRTPTVTKNAKARPSSFKPPPTETTKDSDPECKETTHPIETQTNPPEQKTENIPETTKPPTHTQLLNDKDVEALLATETIDEADPQVAEVLQMLETSIPPIKFPPMLNEYGSNLHQVSPSIYDLALVREISEADKLFFDALGTHKDMSISSDSTKRRRTEDEADSASSKQIKKK</sequence>
<dbReference type="AlphaFoldDB" id="A0A0J8BBN1"/>
<dbReference type="OMA" id="ECKETTH"/>
<feature type="region of interest" description="Disordered" evidence="1">
    <location>
        <begin position="507"/>
        <end position="535"/>
    </location>
</feature>
<dbReference type="EMBL" id="KQ090318">
    <property type="protein sequence ID" value="KMS97428.1"/>
    <property type="molecule type" value="Genomic_DNA"/>
</dbReference>
<feature type="domain" description="DUF4283" evidence="2">
    <location>
        <begin position="124"/>
        <end position="203"/>
    </location>
</feature>
<evidence type="ECO:0000256" key="1">
    <source>
        <dbReference type="SAM" id="MobiDB-lite"/>
    </source>
</evidence>
<dbReference type="PANTHER" id="PTHR31286">
    <property type="entry name" value="GLYCINE-RICH CELL WALL STRUCTURAL PROTEIN 1.8-LIKE"/>
    <property type="match status" value="1"/>
</dbReference>
<feature type="compositionally biased region" description="Polar residues" evidence="1">
    <location>
        <begin position="340"/>
        <end position="349"/>
    </location>
</feature>
<dbReference type="InterPro" id="IPR040256">
    <property type="entry name" value="At4g02000-like"/>
</dbReference>
<organism evidence="3 4">
    <name type="scientific">Beta vulgaris subsp. vulgaris</name>
    <name type="common">Beet</name>
    <dbReference type="NCBI Taxonomy" id="3555"/>
    <lineage>
        <taxon>Eukaryota</taxon>
        <taxon>Viridiplantae</taxon>
        <taxon>Streptophyta</taxon>
        <taxon>Embryophyta</taxon>
        <taxon>Tracheophyta</taxon>
        <taxon>Spermatophyta</taxon>
        <taxon>Magnoliopsida</taxon>
        <taxon>eudicotyledons</taxon>
        <taxon>Gunneridae</taxon>
        <taxon>Pentapetalae</taxon>
        <taxon>Caryophyllales</taxon>
        <taxon>Chenopodiaceae</taxon>
        <taxon>Betoideae</taxon>
        <taxon>Beta</taxon>
    </lineage>
</organism>
<accession>A0A0J8BBN1</accession>
<feature type="region of interest" description="Disordered" evidence="1">
    <location>
        <begin position="326"/>
        <end position="424"/>
    </location>
</feature>
<feature type="compositionally biased region" description="Polar residues" evidence="1">
    <location>
        <begin position="37"/>
        <end position="61"/>
    </location>
</feature>
<feature type="region of interest" description="Disordered" evidence="1">
    <location>
        <begin position="1"/>
        <end position="120"/>
    </location>
</feature>
<reference evidence="3 4" key="1">
    <citation type="journal article" date="2014" name="Nature">
        <title>The genome of the recently domesticated crop plant sugar beet (Beta vulgaris).</title>
        <authorList>
            <person name="Dohm J.C."/>
            <person name="Minoche A.E."/>
            <person name="Holtgrawe D."/>
            <person name="Capella-Gutierrez S."/>
            <person name="Zakrzewski F."/>
            <person name="Tafer H."/>
            <person name="Rupp O."/>
            <person name="Sorensen T.R."/>
            <person name="Stracke R."/>
            <person name="Reinhardt R."/>
            <person name="Goesmann A."/>
            <person name="Kraft T."/>
            <person name="Schulz B."/>
            <person name="Stadler P.F."/>
            <person name="Schmidt T."/>
            <person name="Gabaldon T."/>
            <person name="Lehrach H."/>
            <person name="Weisshaar B."/>
            <person name="Himmelbauer H."/>
        </authorList>
    </citation>
    <scope>NUCLEOTIDE SEQUENCE [LARGE SCALE GENOMIC DNA]</scope>
    <source>
        <tissue evidence="3">Taproot</tissue>
    </source>
</reference>
<feature type="compositionally biased region" description="Polar residues" evidence="1">
    <location>
        <begin position="526"/>
        <end position="535"/>
    </location>
</feature>
<feature type="compositionally biased region" description="Basic and acidic residues" evidence="1">
    <location>
        <begin position="385"/>
        <end position="398"/>
    </location>
</feature>
<protein>
    <recommendedName>
        <fullName evidence="2">DUF4283 domain-containing protein</fullName>
    </recommendedName>
</protein>
<feature type="compositionally biased region" description="Polar residues" evidence="1">
    <location>
        <begin position="399"/>
        <end position="424"/>
    </location>
</feature>
<keyword evidence="4" id="KW-1185">Reference proteome</keyword>
<dbReference type="PANTHER" id="PTHR31286:SF180">
    <property type="entry name" value="OS10G0362600 PROTEIN"/>
    <property type="match status" value="1"/>
</dbReference>
<evidence type="ECO:0000313" key="4">
    <source>
        <dbReference type="Proteomes" id="UP000035740"/>
    </source>
</evidence>
<dbReference type="InterPro" id="IPR025558">
    <property type="entry name" value="DUF4283"/>
</dbReference>
<proteinExistence type="predicted"/>
<dbReference type="Pfam" id="PF14111">
    <property type="entry name" value="DUF4283"/>
    <property type="match status" value="1"/>
</dbReference>
<evidence type="ECO:0000259" key="2">
    <source>
        <dbReference type="Pfam" id="PF14111"/>
    </source>
</evidence>
<name>A0A0J8BBN1_BETVV</name>
<evidence type="ECO:0000313" key="3">
    <source>
        <dbReference type="EMBL" id="KMS97428.1"/>
    </source>
</evidence>
<dbReference type="OrthoDB" id="1096772at2759"/>
<dbReference type="Gramene" id="KMS97428">
    <property type="protein sequence ID" value="KMS97428"/>
    <property type="gene ID" value="BVRB_5g127080"/>
</dbReference>